<evidence type="ECO:0000313" key="1">
    <source>
        <dbReference type="EMBL" id="QHT83953.1"/>
    </source>
</evidence>
<accession>A0A6C0HVP7</accession>
<organism evidence="1">
    <name type="scientific">viral metagenome</name>
    <dbReference type="NCBI Taxonomy" id="1070528"/>
    <lineage>
        <taxon>unclassified sequences</taxon>
        <taxon>metagenomes</taxon>
        <taxon>organismal metagenomes</taxon>
    </lineage>
</organism>
<name>A0A6C0HVP7_9ZZZZ</name>
<dbReference type="EMBL" id="MN740015">
    <property type="protein sequence ID" value="QHT83953.1"/>
    <property type="molecule type" value="Genomic_DNA"/>
</dbReference>
<protein>
    <submittedName>
        <fullName evidence="1">Uncharacterized protein</fullName>
    </submittedName>
</protein>
<proteinExistence type="predicted"/>
<dbReference type="AlphaFoldDB" id="A0A6C0HVP7"/>
<reference evidence="1" key="1">
    <citation type="journal article" date="2020" name="Nature">
        <title>Giant virus diversity and host interactions through global metagenomics.</title>
        <authorList>
            <person name="Schulz F."/>
            <person name="Roux S."/>
            <person name="Paez-Espino D."/>
            <person name="Jungbluth S."/>
            <person name="Walsh D.A."/>
            <person name="Denef V.J."/>
            <person name="McMahon K.D."/>
            <person name="Konstantinidis K.T."/>
            <person name="Eloe-Fadrosh E.A."/>
            <person name="Kyrpides N.C."/>
            <person name="Woyke T."/>
        </authorList>
    </citation>
    <scope>NUCLEOTIDE SEQUENCE</scope>
    <source>
        <strain evidence="1">GVMAG-M-3300023184-16</strain>
    </source>
</reference>
<sequence length="41" mass="5161">MVVYPSFFYIHFFPRLFIDSLSDMFVLFIRNEMYIKKLQYT</sequence>